<dbReference type="InterPro" id="IPR036388">
    <property type="entry name" value="WH-like_DNA-bd_sf"/>
</dbReference>
<gene>
    <name evidence="6" type="ORF">EWM64_g9167</name>
</gene>
<dbReference type="InterPro" id="IPR036390">
    <property type="entry name" value="WH_DNA-bd_sf"/>
</dbReference>
<dbReference type="GO" id="GO:0015074">
    <property type="term" value="P:DNA integration"/>
    <property type="evidence" value="ECO:0007669"/>
    <property type="project" value="InterPro"/>
</dbReference>
<dbReference type="Gene3D" id="1.10.10.10">
    <property type="entry name" value="Winged helix-like DNA-binding domain superfamily/Winged helix DNA-binding domain"/>
    <property type="match status" value="1"/>
</dbReference>
<name>A0A4Y9ZJS8_9AGAM</name>
<evidence type="ECO:0000256" key="2">
    <source>
        <dbReference type="ARBA" id="ARBA00022679"/>
    </source>
</evidence>
<keyword evidence="3" id="KW-0949">S-adenosyl-L-methionine</keyword>
<dbReference type="PANTHER" id="PTHR43712:SF2">
    <property type="entry name" value="O-METHYLTRANSFERASE CICE"/>
    <property type="match status" value="1"/>
</dbReference>
<dbReference type="GO" id="GO:0032259">
    <property type="term" value="P:methylation"/>
    <property type="evidence" value="ECO:0007669"/>
    <property type="project" value="UniProtKB-KW"/>
</dbReference>
<comment type="caution">
    <text evidence="6">The sequence shown here is derived from an EMBL/GenBank/DDBJ whole genome shotgun (WGS) entry which is preliminary data.</text>
</comment>
<feature type="domain" description="O-methyltransferase C-terminal" evidence="5">
    <location>
        <begin position="138"/>
        <end position="285"/>
    </location>
</feature>
<dbReference type="InterPro" id="IPR013762">
    <property type="entry name" value="Integrase-like_cat_sf"/>
</dbReference>
<reference evidence="6 7" key="1">
    <citation type="submission" date="2019-02" db="EMBL/GenBank/DDBJ databases">
        <title>Genome sequencing of the rare red list fungi Hericium alpestre (H. flagellum).</title>
        <authorList>
            <person name="Buettner E."/>
            <person name="Kellner H."/>
        </authorList>
    </citation>
    <scope>NUCLEOTIDE SEQUENCE [LARGE SCALE GENOMIC DNA]</scope>
    <source>
        <strain evidence="6 7">DSM 108284</strain>
    </source>
</reference>
<dbReference type="Pfam" id="PF00891">
    <property type="entry name" value="Methyltransf_2"/>
    <property type="match status" value="1"/>
</dbReference>
<evidence type="ECO:0000256" key="3">
    <source>
        <dbReference type="ARBA" id="ARBA00022691"/>
    </source>
</evidence>
<dbReference type="Gene3D" id="1.10.443.10">
    <property type="entry name" value="Intergrase catalytic core"/>
    <property type="match status" value="1"/>
</dbReference>
<evidence type="ECO:0000259" key="5">
    <source>
        <dbReference type="Pfam" id="PF00891"/>
    </source>
</evidence>
<evidence type="ECO:0000313" key="6">
    <source>
        <dbReference type="EMBL" id="TFY74845.1"/>
    </source>
</evidence>
<evidence type="ECO:0000256" key="4">
    <source>
        <dbReference type="ARBA" id="ARBA00023172"/>
    </source>
</evidence>
<dbReference type="OrthoDB" id="5598396at2759"/>
<keyword evidence="1" id="KW-0489">Methyltransferase</keyword>
<dbReference type="AlphaFoldDB" id="A0A4Y9ZJS8"/>
<keyword evidence="2" id="KW-0808">Transferase</keyword>
<protein>
    <recommendedName>
        <fullName evidence="5">O-methyltransferase C-terminal domain-containing protein</fullName>
    </recommendedName>
</protein>
<dbReference type="EMBL" id="SFCI01001844">
    <property type="protein sequence ID" value="TFY74845.1"/>
    <property type="molecule type" value="Genomic_DNA"/>
</dbReference>
<dbReference type="InterPro" id="IPR016461">
    <property type="entry name" value="COMT-like"/>
</dbReference>
<dbReference type="SUPFAM" id="SSF56349">
    <property type="entry name" value="DNA breaking-rejoining enzymes"/>
    <property type="match status" value="1"/>
</dbReference>
<dbReference type="PANTHER" id="PTHR43712">
    <property type="entry name" value="PUTATIVE (AFU_ORTHOLOGUE AFUA_4G14580)-RELATED"/>
    <property type="match status" value="1"/>
</dbReference>
<dbReference type="GO" id="GO:0008171">
    <property type="term" value="F:O-methyltransferase activity"/>
    <property type="evidence" value="ECO:0007669"/>
    <property type="project" value="InterPro"/>
</dbReference>
<proteinExistence type="predicted"/>
<dbReference type="InterPro" id="IPR001077">
    <property type="entry name" value="COMT_C"/>
</dbReference>
<keyword evidence="7" id="KW-1185">Reference proteome</keyword>
<dbReference type="GO" id="GO:0003677">
    <property type="term" value="F:DNA binding"/>
    <property type="evidence" value="ECO:0007669"/>
    <property type="project" value="InterPro"/>
</dbReference>
<dbReference type="SUPFAM" id="SSF46785">
    <property type="entry name" value="Winged helix' DNA-binding domain"/>
    <property type="match status" value="1"/>
</dbReference>
<dbReference type="PROSITE" id="PS51683">
    <property type="entry name" value="SAM_OMT_II"/>
    <property type="match status" value="1"/>
</dbReference>
<accession>A0A4Y9ZJS8</accession>
<dbReference type="Gene3D" id="3.40.50.150">
    <property type="entry name" value="Vaccinia Virus protein VP39"/>
    <property type="match status" value="1"/>
</dbReference>
<dbReference type="Proteomes" id="UP000298061">
    <property type="component" value="Unassembled WGS sequence"/>
</dbReference>
<keyword evidence="4" id="KW-0233">DNA recombination</keyword>
<evidence type="ECO:0000256" key="1">
    <source>
        <dbReference type="ARBA" id="ARBA00022603"/>
    </source>
</evidence>
<sequence>MITRSYAPIDSACLGVASQDKVADVLDGHPKGLHVDVIAEKAQLPAEKLARVLRLLAVKHCFKEVSKDVFANNRLSHSIRSTTPLAALVSTFSDICHENAWPFLYSTLADPEYGPSNSPTKTPFNWSMRKEKPDATFFGYLAERPEKSEMFGKAMTAFETGGVQEFYPIGSLPTGATWCDVGGGQGGVLIPVANTHPTLRLTLQDQLHVIEEAKQHFVLECPGVLNEKRISFVPIDFFKEPPVPNQDVYYMRMIIHDWPDAECIQILENVRKAMGSQSRLLVRDFSLNSMIDRSDVHVDLDNVQDLAHNLLLRQRLRGKPSRWLFKSDVSMAYRRLPMHPLWQVKQVITERLLQERAIALGSAIDPSSHITYTSHLQSYLTFCKIHGFDINPTPDTLSFYVVFMCHHIQPRSVGQYLSGIANQLEHLYPHIRTNRSSALVTRTLAGCNKRLGSGVTRKDPLTLDDLLAFSSHARDPTHDDLLFLSILFCGFFGLHRLGELTWPDRLDSRDWRKVVMRTTVHVAMDTFDYILPTHKADRFFEGNKVVIAKRDGEIDPHFVFTRYLASRDRRFPVLPALWLKADGTMPARSWFLARLHARMPRSIGGHSLRSGGATYFASQGWPDDRIQAVGRWTSEAFRMYIRKNPVVLQALLHARASSA</sequence>
<dbReference type="InterPro" id="IPR029063">
    <property type="entry name" value="SAM-dependent_MTases_sf"/>
</dbReference>
<dbReference type="STRING" id="135208.A0A4Y9ZJS8"/>
<evidence type="ECO:0000313" key="7">
    <source>
        <dbReference type="Proteomes" id="UP000298061"/>
    </source>
</evidence>
<dbReference type="GO" id="GO:0006310">
    <property type="term" value="P:DNA recombination"/>
    <property type="evidence" value="ECO:0007669"/>
    <property type="project" value="UniProtKB-KW"/>
</dbReference>
<dbReference type="InterPro" id="IPR011010">
    <property type="entry name" value="DNA_brk_join_enz"/>
</dbReference>
<dbReference type="SUPFAM" id="SSF53335">
    <property type="entry name" value="S-adenosyl-L-methionine-dependent methyltransferases"/>
    <property type="match status" value="1"/>
</dbReference>
<organism evidence="6 7">
    <name type="scientific">Hericium alpestre</name>
    <dbReference type="NCBI Taxonomy" id="135208"/>
    <lineage>
        <taxon>Eukaryota</taxon>
        <taxon>Fungi</taxon>
        <taxon>Dikarya</taxon>
        <taxon>Basidiomycota</taxon>
        <taxon>Agaricomycotina</taxon>
        <taxon>Agaricomycetes</taxon>
        <taxon>Russulales</taxon>
        <taxon>Hericiaceae</taxon>
        <taxon>Hericium</taxon>
    </lineage>
</organism>